<dbReference type="PANTHER" id="PTHR48100:SF61">
    <property type="entry name" value="PHOSPHOGLYCERATE MUTASE"/>
    <property type="match status" value="1"/>
</dbReference>
<evidence type="ECO:0000256" key="1">
    <source>
        <dbReference type="PIRSR" id="PIRSR613078-2"/>
    </source>
</evidence>
<dbReference type="PANTHER" id="PTHR48100">
    <property type="entry name" value="BROAD-SPECIFICITY PHOSPHATASE YOR283W-RELATED"/>
    <property type="match status" value="1"/>
</dbReference>
<dbReference type="SMART" id="SM00855">
    <property type="entry name" value="PGAM"/>
    <property type="match status" value="1"/>
</dbReference>
<gene>
    <name evidence="2" type="ORF">QPJ95_17665</name>
</gene>
<dbReference type="EMBL" id="CP127247">
    <property type="protein sequence ID" value="WIY24390.1"/>
    <property type="molecule type" value="Genomic_DNA"/>
</dbReference>
<accession>A0A9Y2P678</accession>
<dbReference type="PROSITE" id="PS00175">
    <property type="entry name" value="PG_MUTASE"/>
    <property type="match status" value="1"/>
</dbReference>
<dbReference type="CDD" id="cd07067">
    <property type="entry name" value="HP_PGM_like"/>
    <property type="match status" value="1"/>
</dbReference>
<reference evidence="2 3" key="1">
    <citation type="submission" date="2023-06" db="EMBL/GenBank/DDBJ databases">
        <title>Parasedimentitalea psychrophila sp. nov., a psychrophilic bacterium isolated from deep-sea sediment.</title>
        <authorList>
            <person name="Li A."/>
        </authorList>
    </citation>
    <scope>NUCLEOTIDE SEQUENCE [LARGE SCALE GENOMIC DNA]</scope>
    <source>
        <strain evidence="2 3">QS115</strain>
    </source>
</reference>
<protein>
    <submittedName>
        <fullName evidence="2">Histidine phosphatase family protein</fullName>
    </submittedName>
</protein>
<dbReference type="InterPro" id="IPR013078">
    <property type="entry name" value="His_Pase_superF_clade-1"/>
</dbReference>
<organism evidence="2 3">
    <name type="scientific">Parasedimentitalea psychrophila</name>
    <dbReference type="NCBI Taxonomy" id="2997337"/>
    <lineage>
        <taxon>Bacteria</taxon>
        <taxon>Pseudomonadati</taxon>
        <taxon>Pseudomonadota</taxon>
        <taxon>Alphaproteobacteria</taxon>
        <taxon>Rhodobacterales</taxon>
        <taxon>Paracoccaceae</taxon>
        <taxon>Parasedimentitalea</taxon>
    </lineage>
</organism>
<evidence type="ECO:0000313" key="3">
    <source>
        <dbReference type="Proteomes" id="UP001238334"/>
    </source>
</evidence>
<feature type="binding site" evidence="1">
    <location>
        <begin position="7"/>
        <end position="14"/>
    </location>
    <ligand>
        <name>substrate</name>
    </ligand>
</feature>
<dbReference type="AlphaFoldDB" id="A0A9Y2P678"/>
<dbReference type="Proteomes" id="UP001238334">
    <property type="component" value="Chromosome"/>
</dbReference>
<dbReference type="Pfam" id="PF00300">
    <property type="entry name" value="His_Phos_1"/>
    <property type="match status" value="1"/>
</dbReference>
<dbReference type="KEGG" id="ppso:QPJ95_17665"/>
<keyword evidence="3" id="KW-1185">Reference proteome</keyword>
<dbReference type="GO" id="GO:0016791">
    <property type="term" value="F:phosphatase activity"/>
    <property type="evidence" value="ECO:0007669"/>
    <property type="project" value="TreeGrafter"/>
</dbReference>
<dbReference type="InterPro" id="IPR029033">
    <property type="entry name" value="His_PPase_superfam"/>
</dbReference>
<dbReference type="GO" id="GO:0005737">
    <property type="term" value="C:cytoplasm"/>
    <property type="evidence" value="ECO:0007669"/>
    <property type="project" value="TreeGrafter"/>
</dbReference>
<dbReference type="InterPro" id="IPR050275">
    <property type="entry name" value="PGM_Phosphatase"/>
</dbReference>
<dbReference type="SUPFAM" id="SSF53254">
    <property type="entry name" value="Phosphoglycerate mutase-like"/>
    <property type="match status" value="1"/>
</dbReference>
<feature type="binding site" evidence="1">
    <location>
        <position position="62"/>
    </location>
    <ligand>
        <name>substrate</name>
    </ligand>
</feature>
<dbReference type="Gene3D" id="3.40.50.1240">
    <property type="entry name" value="Phosphoglycerate mutase-like"/>
    <property type="match status" value="1"/>
</dbReference>
<proteinExistence type="predicted"/>
<dbReference type="RefSeq" id="WP_270921180.1">
    <property type="nucleotide sequence ID" value="NZ_CP127247.1"/>
</dbReference>
<sequence>MTVYLIRHGQSEFNALNLEPGAADPMIVDAQLTELGRQQARAAREQILDLGIQSVLTTPLTRAIQTAKLMFDGIAPIQVVADHRERLDHACDIGRAPEELAADFPELSFNHLDEVWWHSGPQNQYGVAEEPHDSFDKRIQNFCKTLDQYSNRPLAIVGHGNTFRALANFDMENCEVRVFAQN</sequence>
<name>A0A9Y2P678_9RHOB</name>
<dbReference type="InterPro" id="IPR001345">
    <property type="entry name" value="PG/BPGM_mutase_AS"/>
</dbReference>
<evidence type="ECO:0000313" key="2">
    <source>
        <dbReference type="EMBL" id="WIY24390.1"/>
    </source>
</evidence>